<feature type="region of interest" description="Disordered" evidence="1">
    <location>
        <begin position="41"/>
        <end position="67"/>
    </location>
</feature>
<dbReference type="PANTHER" id="PTHR33730:SF4">
    <property type="entry name" value="OS05G0542732 PROTEIN"/>
    <property type="match status" value="1"/>
</dbReference>
<name>A0A1R3L4C8_9ROSI</name>
<dbReference type="Proteomes" id="UP000187203">
    <property type="component" value="Unassembled WGS sequence"/>
</dbReference>
<evidence type="ECO:0000313" key="2">
    <source>
        <dbReference type="EMBL" id="OMP14195.1"/>
    </source>
</evidence>
<dbReference type="InterPro" id="IPR031421">
    <property type="entry name" value="DUF4666"/>
</dbReference>
<dbReference type="EMBL" id="AWUE01001371">
    <property type="protein sequence ID" value="OMP14195.1"/>
    <property type="molecule type" value="Genomic_DNA"/>
</dbReference>
<feature type="compositionally biased region" description="Basic and acidic residues" evidence="1">
    <location>
        <begin position="41"/>
        <end position="50"/>
    </location>
</feature>
<gene>
    <name evidence="2" type="ORF">COLO4_00197</name>
</gene>
<feature type="compositionally biased region" description="Polar residues" evidence="1">
    <location>
        <begin position="51"/>
        <end position="67"/>
    </location>
</feature>
<dbReference type="Pfam" id="PF15697">
    <property type="entry name" value="DUF4666"/>
    <property type="match status" value="1"/>
</dbReference>
<dbReference type="AlphaFoldDB" id="A0A1R3L4C8"/>
<dbReference type="PANTHER" id="PTHR33730">
    <property type="entry name" value="OS05G0542732 PROTEIN-RELATED"/>
    <property type="match status" value="1"/>
</dbReference>
<protein>
    <submittedName>
        <fullName evidence="2">Uncharacterized protein</fullName>
    </submittedName>
</protein>
<evidence type="ECO:0000313" key="3">
    <source>
        <dbReference type="Proteomes" id="UP000187203"/>
    </source>
</evidence>
<reference evidence="3" key="1">
    <citation type="submission" date="2013-09" db="EMBL/GenBank/DDBJ databases">
        <title>Corchorus olitorius genome sequencing.</title>
        <authorList>
            <person name="Alam M."/>
            <person name="Haque M.S."/>
            <person name="Islam M.S."/>
            <person name="Emdad E.M."/>
            <person name="Islam M.M."/>
            <person name="Ahmed B."/>
            <person name="Halim A."/>
            <person name="Hossen Q.M.M."/>
            <person name="Hossain M.Z."/>
            <person name="Ahmed R."/>
            <person name="Khan M.M."/>
            <person name="Islam R."/>
            <person name="Rashid M.M."/>
            <person name="Khan S.A."/>
            <person name="Rahman M.S."/>
            <person name="Alam M."/>
            <person name="Yahiya A.S."/>
            <person name="Khan M.S."/>
            <person name="Azam M.S."/>
            <person name="Haque T."/>
            <person name="Lashkar M.Z.H."/>
            <person name="Akhand A.I."/>
            <person name="Morshed G."/>
            <person name="Roy S."/>
            <person name="Uddin K.S."/>
            <person name="Rabeya T."/>
            <person name="Hossain A.S."/>
            <person name="Chowdhury A."/>
            <person name="Snigdha A.R."/>
            <person name="Mortoza M.S."/>
            <person name="Matin S.A."/>
            <person name="Hoque S.M.E."/>
            <person name="Islam M.K."/>
            <person name="Roy D.K."/>
            <person name="Haider R."/>
            <person name="Moosa M.M."/>
            <person name="Elias S.M."/>
            <person name="Hasan A.M."/>
            <person name="Jahan S."/>
            <person name="Shafiuddin M."/>
            <person name="Mahmood N."/>
            <person name="Shommy N.S."/>
        </authorList>
    </citation>
    <scope>NUCLEOTIDE SEQUENCE [LARGE SCALE GENOMIC DNA]</scope>
    <source>
        <strain evidence="3">cv. O-4</strain>
    </source>
</reference>
<sequence>MATLERSAVSFRRQGSSGPIWDDVYVLGEDGTVHYKDQLRPCQSTRERSTSHNSVPNTCPRSRSMNPSSLIKLFGKPSLEDINPLPNKVPKFLKSMSKKYKG</sequence>
<organism evidence="2 3">
    <name type="scientific">Corchorus olitorius</name>
    <dbReference type="NCBI Taxonomy" id="93759"/>
    <lineage>
        <taxon>Eukaryota</taxon>
        <taxon>Viridiplantae</taxon>
        <taxon>Streptophyta</taxon>
        <taxon>Embryophyta</taxon>
        <taxon>Tracheophyta</taxon>
        <taxon>Spermatophyta</taxon>
        <taxon>Magnoliopsida</taxon>
        <taxon>eudicotyledons</taxon>
        <taxon>Gunneridae</taxon>
        <taxon>Pentapetalae</taxon>
        <taxon>rosids</taxon>
        <taxon>malvids</taxon>
        <taxon>Malvales</taxon>
        <taxon>Malvaceae</taxon>
        <taxon>Grewioideae</taxon>
        <taxon>Apeibeae</taxon>
        <taxon>Corchorus</taxon>
    </lineage>
</organism>
<keyword evidence="3" id="KW-1185">Reference proteome</keyword>
<accession>A0A1R3L4C8</accession>
<proteinExistence type="predicted"/>
<dbReference type="OrthoDB" id="1652626at2759"/>
<comment type="caution">
    <text evidence="2">The sequence shown here is derived from an EMBL/GenBank/DDBJ whole genome shotgun (WGS) entry which is preliminary data.</text>
</comment>
<evidence type="ECO:0000256" key="1">
    <source>
        <dbReference type="SAM" id="MobiDB-lite"/>
    </source>
</evidence>